<dbReference type="AlphaFoldDB" id="A0A6L5XPV6"/>
<feature type="domain" description="ATPase AAA-type core" evidence="1">
    <location>
        <begin position="128"/>
        <end position="246"/>
    </location>
</feature>
<organism evidence="3 4">
    <name type="scientific">Desulfovibrio porci</name>
    <dbReference type="NCBI Taxonomy" id="2605782"/>
    <lineage>
        <taxon>Bacteria</taxon>
        <taxon>Pseudomonadati</taxon>
        <taxon>Thermodesulfobacteriota</taxon>
        <taxon>Desulfovibrionia</taxon>
        <taxon>Desulfovibrionales</taxon>
        <taxon>Desulfovibrionaceae</taxon>
        <taxon>Desulfovibrio</taxon>
    </lineage>
</organism>
<dbReference type="RefSeq" id="WP_154513256.1">
    <property type="nucleotide sequence ID" value="NZ_JAXELC010000005.1"/>
</dbReference>
<dbReference type="InterPro" id="IPR051396">
    <property type="entry name" value="Bact_Antivir_Def_Nuclease"/>
</dbReference>
<comment type="caution">
    <text evidence="3">The sequence shown here is derived from an EMBL/GenBank/DDBJ whole genome shotgun (WGS) entry which is preliminary data.</text>
</comment>
<dbReference type="Pfam" id="PF14491">
    <property type="entry name" value="DUF4435"/>
    <property type="match status" value="1"/>
</dbReference>
<dbReference type="Pfam" id="PF13304">
    <property type="entry name" value="AAA_21"/>
    <property type="match status" value="1"/>
</dbReference>
<dbReference type="InterPro" id="IPR029492">
    <property type="entry name" value="DUF4435"/>
</dbReference>
<accession>A0A6L5XPV6</accession>
<evidence type="ECO:0000259" key="1">
    <source>
        <dbReference type="Pfam" id="PF13304"/>
    </source>
</evidence>
<dbReference type="InterPro" id="IPR027417">
    <property type="entry name" value="P-loop_NTPase"/>
</dbReference>
<proteinExistence type="predicted"/>
<feature type="domain" description="DUF4435" evidence="2">
    <location>
        <begin position="295"/>
        <end position="484"/>
    </location>
</feature>
<evidence type="ECO:0000313" key="3">
    <source>
        <dbReference type="EMBL" id="MSS29146.1"/>
    </source>
</evidence>
<protein>
    <submittedName>
        <fullName evidence="3">DUF4435 domain-containing protein</fullName>
    </submittedName>
</protein>
<dbReference type="InterPro" id="IPR003959">
    <property type="entry name" value="ATPase_AAA_core"/>
</dbReference>
<gene>
    <name evidence="3" type="ORF">FYJ44_14190</name>
</gene>
<reference evidence="3 4" key="1">
    <citation type="submission" date="2019-09" db="EMBL/GenBank/DDBJ databases">
        <title>In-depth cultivation of the pig gut microbiome towards novel bacterial diversity and tailored functional studies.</title>
        <authorList>
            <person name="Wylensek D."/>
            <person name="Hitch T.C.A."/>
            <person name="Clavel T."/>
        </authorList>
    </citation>
    <scope>NUCLEOTIDE SEQUENCE [LARGE SCALE GENOMIC DNA]</scope>
    <source>
        <strain evidence="3 4">PG-178-WT-4</strain>
    </source>
</reference>
<dbReference type="GO" id="GO:0005524">
    <property type="term" value="F:ATP binding"/>
    <property type="evidence" value="ECO:0007669"/>
    <property type="project" value="InterPro"/>
</dbReference>
<dbReference type="PANTHER" id="PTHR43581">
    <property type="entry name" value="ATP/GTP PHOSPHATASE"/>
    <property type="match status" value="1"/>
</dbReference>
<evidence type="ECO:0000313" key="4">
    <source>
        <dbReference type="Proteomes" id="UP000477488"/>
    </source>
</evidence>
<sequence>MKHLATLTIPSVGEALHIEICSGDSFIFLGANGAGKTRLGVFIENTLPPPTSVHRIAAHRSLALNTKVIPPSLEVATNRLLFGYEEYKPAYKNGSRWNAKPETTLLNDFDFLLAALYAENNQLSVDYRQERVKLNDFQPPPLSKLDKLKDIWRSVLPHRELIVLSGNIRVTTLGENKEEYEASELSDGERVIFYLIGQALMAPPDTVLIFDEPELHINKAIIDALWDSIESIRKDCAIIYITHDITFSSSRRAATKYAVKSYQKKPSDCWDIQPISDDGSIPNDIVAKIIGSRRSILFIEGDSGSLDLSLYRKIYNDYTVIPVGSCEQVIHTVASFISRQDLHHVGSAGIIDADGRTSEEKAALEKEGVYCLPVSEVENIFLLPRVFLAVAKEYKFNESEASAKLCSLKTVVFEHAERQLEHICLRYVKRRIDSKIKKIGLGSVDIASLSTEYVEATSTIVPLEIFENIKSKINKAIFQREYEEVLLYYDNKGLLSEVARSFGLRQRVFEEFIGRLLQMDPPSELLAAIMSYLPAVRPYPHS</sequence>
<name>A0A6L5XPV6_9BACT</name>
<dbReference type="PANTHER" id="PTHR43581:SF2">
    <property type="entry name" value="EXCINUCLEASE ATPASE SUBUNIT"/>
    <property type="match status" value="1"/>
</dbReference>
<evidence type="ECO:0000259" key="2">
    <source>
        <dbReference type="Pfam" id="PF14491"/>
    </source>
</evidence>
<dbReference type="GO" id="GO:0016887">
    <property type="term" value="F:ATP hydrolysis activity"/>
    <property type="evidence" value="ECO:0007669"/>
    <property type="project" value="InterPro"/>
</dbReference>
<dbReference type="Proteomes" id="UP000477488">
    <property type="component" value="Unassembled WGS sequence"/>
</dbReference>
<dbReference type="EMBL" id="VUMH01000024">
    <property type="protein sequence ID" value="MSS29146.1"/>
    <property type="molecule type" value="Genomic_DNA"/>
</dbReference>
<keyword evidence="4" id="KW-1185">Reference proteome</keyword>
<dbReference type="SUPFAM" id="SSF52540">
    <property type="entry name" value="P-loop containing nucleoside triphosphate hydrolases"/>
    <property type="match status" value="1"/>
</dbReference>
<dbReference type="Gene3D" id="3.40.50.300">
    <property type="entry name" value="P-loop containing nucleotide triphosphate hydrolases"/>
    <property type="match status" value="1"/>
</dbReference>